<dbReference type="InterPro" id="IPR000792">
    <property type="entry name" value="Tscrpt_reg_LuxR_C"/>
</dbReference>
<keyword evidence="1" id="KW-0805">Transcription regulation</keyword>
<dbReference type="SMART" id="SM00421">
    <property type="entry name" value="HTH_LUXR"/>
    <property type="match status" value="1"/>
</dbReference>
<dbReference type="PANTHER" id="PTHR44688">
    <property type="entry name" value="DNA-BINDING TRANSCRIPTIONAL ACTIVATOR DEVR_DOSR"/>
    <property type="match status" value="1"/>
</dbReference>
<dbReference type="HOGENOM" id="CLU_068650_0_0_11"/>
<keyword evidence="2" id="KW-0238">DNA-binding</keyword>
<organism evidence="5 6">
    <name type="scientific">Frankia casuarinae (strain DSM 45818 / CECT 9043 / HFP020203 / CcI3)</name>
    <dbReference type="NCBI Taxonomy" id="106370"/>
    <lineage>
        <taxon>Bacteria</taxon>
        <taxon>Bacillati</taxon>
        <taxon>Actinomycetota</taxon>
        <taxon>Actinomycetes</taxon>
        <taxon>Frankiales</taxon>
        <taxon>Frankiaceae</taxon>
        <taxon>Frankia</taxon>
    </lineage>
</organism>
<evidence type="ECO:0000256" key="1">
    <source>
        <dbReference type="ARBA" id="ARBA00023015"/>
    </source>
</evidence>
<dbReference type="InterPro" id="IPR036388">
    <property type="entry name" value="WH-like_DNA-bd_sf"/>
</dbReference>
<dbReference type="KEGG" id="fra:Francci3_4027"/>
<dbReference type="CDD" id="cd06170">
    <property type="entry name" value="LuxR_C_like"/>
    <property type="match status" value="1"/>
</dbReference>
<evidence type="ECO:0000256" key="3">
    <source>
        <dbReference type="ARBA" id="ARBA00023163"/>
    </source>
</evidence>
<dbReference type="PROSITE" id="PS50043">
    <property type="entry name" value="HTH_LUXR_2"/>
    <property type="match status" value="1"/>
</dbReference>
<sequence length="275" mass="30843">MASLRVGNVALDACLLEAIVELEAADYRRTLAVINDCVGATESPSFRSVVLDAFSAHLGYEHLTFSLGRHPSLQLELSEPRTRGILPELMARYLDRYAGRDVFAHKFARQLMQEYGQAVLPQLAEMALGNDRCGEFLEDFLPQNDISDKILVWLDTSLPVHGYIGVVATGGRTFDHRDHELLRGLRPTLSYLLRSHLEHQVAPAGIVLSIREHEIARYVADGWPNRLIARELGISEWTVKRHITHVLAKCGVRSRTELAIMWQSGRRGTDAAELL</sequence>
<evidence type="ECO:0000313" key="5">
    <source>
        <dbReference type="EMBL" id="ABD13377.1"/>
    </source>
</evidence>
<dbReference type="Pfam" id="PF00196">
    <property type="entry name" value="GerE"/>
    <property type="match status" value="1"/>
</dbReference>
<feature type="domain" description="HTH luxR-type" evidence="4">
    <location>
        <begin position="201"/>
        <end position="266"/>
    </location>
</feature>
<protein>
    <submittedName>
        <fullName evidence="5">Transcriptional regulator, LuxR family</fullName>
    </submittedName>
</protein>
<dbReference type="GO" id="GO:0006355">
    <property type="term" value="P:regulation of DNA-templated transcription"/>
    <property type="evidence" value="ECO:0007669"/>
    <property type="project" value="InterPro"/>
</dbReference>
<dbReference type="EMBL" id="CP000249">
    <property type="protein sequence ID" value="ABD13377.1"/>
    <property type="molecule type" value="Genomic_DNA"/>
</dbReference>
<evidence type="ECO:0000256" key="2">
    <source>
        <dbReference type="ARBA" id="ARBA00023125"/>
    </source>
</evidence>
<accession>Q2J5R5</accession>
<dbReference type="STRING" id="106370.Francci3_4027"/>
<gene>
    <name evidence="5" type="ordered locus">Francci3_4027</name>
</gene>
<dbReference type="PROSITE" id="PS00622">
    <property type="entry name" value="HTH_LUXR_1"/>
    <property type="match status" value="1"/>
</dbReference>
<keyword evidence="6" id="KW-1185">Reference proteome</keyword>
<dbReference type="Proteomes" id="UP000001937">
    <property type="component" value="Chromosome"/>
</dbReference>
<dbReference type="SUPFAM" id="SSF46894">
    <property type="entry name" value="C-terminal effector domain of the bipartite response regulators"/>
    <property type="match status" value="1"/>
</dbReference>
<reference evidence="5 6" key="1">
    <citation type="journal article" date="2007" name="Genome Res.">
        <title>Genome characteristics of facultatively symbiotic Frankia sp. strains reflect host range and host plant biogeography.</title>
        <authorList>
            <person name="Normand P."/>
            <person name="Lapierre P."/>
            <person name="Tisa L.S."/>
            <person name="Gogarten J.P."/>
            <person name="Alloisio N."/>
            <person name="Bagnarol E."/>
            <person name="Bassi C.A."/>
            <person name="Berry A.M."/>
            <person name="Bickhart D.M."/>
            <person name="Choisne N."/>
            <person name="Couloux A."/>
            <person name="Cournoyer B."/>
            <person name="Cruveiller S."/>
            <person name="Daubin V."/>
            <person name="Demange N."/>
            <person name="Francino M.P."/>
            <person name="Goltsman E."/>
            <person name="Huang Y."/>
            <person name="Kopp O.R."/>
            <person name="Labarre L."/>
            <person name="Lapidus A."/>
            <person name="Lavire C."/>
            <person name="Marechal J."/>
            <person name="Martinez M."/>
            <person name="Mastronunzio J.E."/>
            <person name="Mullin B.C."/>
            <person name="Niemann J."/>
            <person name="Pujic P."/>
            <person name="Rawnsley T."/>
            <person name="Rouy Z."/>
            <person name="Schenowitz C."/>
            <person name="Sellstedt A."/>
            <person name="Tavares F."/>
            <person name="Tomkins J.P."/>
            <person name="Vallenet D."/>
            <person name="Valverde C."/>
            <person name="Wall L.G."/>
            <person name="Wang Y."/>
            <person name="Medigue C."/>
            <person name="Benson D.R."/>
        </authorList>
    </citation>
    <scope>NUCLEOTIDE SEQUENCE [LARGE SCALE GENOMIC DNA]</scope>
    <source>
        <strain evidence="6">DSM 45818 / CECT 9043 / CcI3</strain>
    </source>
</reference>
<dbReference type="PhylomeDB" id="Q2J5R5"/>
<dbReference type="GO" id="GO:0003677">
    <property type="term" value="F:DNA binding"/>
    <property type="evidence" value="ECO:0007669"/>
    <property type="project" value="UniProtKB-KW"/>
</dbReference>
<dbReference type="PRINTS" id="PR00038">
    <property type="entry name" value="HTHLUXR"/>
</dbReference>
<dbReference type="eggNOG" id="COG2197">
    <property type="taxonomic scope" value="Bacteria"/>
</dbReference>
<evidence type="ECO:0000259" key="4">
    <source>
        <dbReference type="PROSITE" id="PS50043"/>
    </source>
</evidence>
<evidence type="ECO:0000313" key="6">
    <source>
        <dbReference type="Proteomes" id="UP000001937"/>
    </source>
</evidence>
<dbReference type="AlphaFoldDB" id="Q2J5R5"/>
<keyword evidence="3" id="KW-0804">Transcription</keyword>
<dbReference type="InterPro" id="IPR016032">
    <property type="entry name" value="Sig_transdc_resp-reg_C-effctor"/>
</dbReference>
<dbReference type="PANTHER" id="PTHR44688:SF16">
    <property type="entry name" value="DNA-BINDING TRANSCRIPTIONAL ACTIVATOR DEVR_DOSR"/>
    <property type="match status" value="1"/>
</dbReference>
<name>Q2J5R5_FRACC</name>
<proteinExistence type="predicted"/>
<dbReference type="Gene3D" id="1.10.10.10">
    <property type="entry name" value="Winged helix-like DNA-binding domain superfamily/Winged helix DNA-binding domain"/>
    <property type="match status" value="1"/>
</dbReference>